<dbReference type="Pfam" id="PF12580">
    <property type="entry name" value="TPPII"/>
    <property type="match status" value="1"/>
</dbReference>
<evidence type="ECO:0000313" key="4">
    <source>
        <dbReference type="EMBL" id="KAL0268476.1"/>
    </source>
</evidence>
<dbReference type="InterPro" id="IPR022229">
    <property type="entry name" value="TPPII_Ig-like-2"/>
</dbReference>
<dbReference type="InterPro" id="IPR022232">
    <property type="entry name" value="TPPII_C_art"/>
</dbReference>
<feature type="domain" description="Tripeptidyl peptidase II second Ig-like" evidence="1">
    <location>
        <begin position="106"/>
        <end position="287"/>
    </location>
</feature>
<feature type="domain" description="Tripeptidyl peptidase II C-terminal" evidence="2">
    <location>
        <begin position="331"/>
        <end position="393"/>
    </location>
</feature>
<dbReference type="Pfam" id="PF12583">
    <property type="entry name" value="TPPII_C"/>
    <property type="match status" value="1"/>
</dbReference>
<protein>
    <recommendedName>
        <fullName evidence="5">Tripeptidyl-peptidase 2</fullName>
    </recommendedName>
</protein>
<dbReference type="EMBL" id="JARGDH010000005">
    <property type="protein sequence ID" value="KAL0268476.1"/>
    <property type="molecule type" value="Genomic_DNA"/>
</dbReference>
<organism evidence="4">
    <name type="scientific">Menopon gallinae</name>
    <name type="common">poultry shaft louse</name>
    <dbReference type="NCBI Taxonomy" id="328185"/>
    <lineage>
        <taxon>Eukaryota</taxon>
        <taxon>Metazoa</taxon>
        <taxon>Ecdysozoa</taxon>
        <taxon>Arthropoda</taxon>
        <taxon>Hexapoda</taxon>
        <taxon>Insecta</taxon>
        <taxon>Pterygota</taxon>
        <taxon>Neoptera</taxon>
        <taxon>Paraneoptera</taxon>
        <taxon>Psocodea</taxon>
        <taxon>Troctomorpha</taxon>
        <taxon>Phthiraptera</taxon>
        <taxon>Amblycera</taxon>
        <taxon>Menoponidae</taxon>
        <taxon>Menopon</taxon>
    </lineage>
</organism>
<proteinExistence type="predicted"/>
<feature type="domain" description="Tripeptidyl-peptidase II galactose-binding" evidence="3">
    <location>
        <begin position="5"/>
        <end position="66"/>
    </location>
</feature>
<dbReference type="Gene3D" id="1.25.40.710">
    <property type="match status" value="1"/>
</dbReference>
<dbReference type="InterPro" id="IPR046939">
    <property type="entry name" value="TPPII_C_sf"/>
</dbReference>
<evidence type="ECO:0008006" key="5">
    <source>
        <dbReference type="Google" id="ProtNLM"/>
    </source>
</evidence>
<evidence type="ECO:0000259" key="1">
    <source>
        <dbReference type="Pfam" id="PF12580"/>
    </source>
</evidence>
<gene>
    <name evidence="4" type="ORF">PYX00_010404</name>
</gene>
<comment type="caution">
    <text evidence="4">The sequence shown here is derived from an EMBL/GenBank/DDBJ whole genome shotgun (WGS) entry which is preliminary data.</text>
</comment>
<reference evidence="4" key="1">
    <citation type="journal article" date="2024" name="Gigascience">
        <title>Chromosome-level genome of the poultry shaft louse Menopon gallinae provides insight into the host-switching and adaptive evolution of parasitic lice.</title>
        <authorList>
            <person name="Xu Y."/>
            <person name="Ma L."/>
            <person name="Liu S."/>
            <person name="Liang Y."/>
            <person name="Liu Q."/>
            <person name="He Z."/>
            <person name="Tian L."/>
            <person name="Duan Y."/>
            <person name="Cai W."/>
            <person name="Li H."/>
            <person name="Song F."/>
        </authorList>
    </citation>
    <scope>NUCLEOTIDE SEQUENCE</scope>
    <source>
        <strain evidence="4">Cailab_2023a</strain>
    </source>
</reference>
<dbReference type="AlphaFoldDB" id="A0AAW2HFK4"/>
<accession>A0AAW2HFK4</accession>
<evidence type="ECO:0000259" key="2">
    <source>
        <dbReference type="Pfam" id="PF12583"/>
    </source>
</evidence>
<evidence type="ECO:0000259" key="3">
    <source>
        <dbReference type="Pfam" id="PF21316"/>
    </source>
</evidence>
<dbReference type="InterPro" id="IPR048384">
    <property type="entry name" value="TPPII_GBD"/>
</dbReference>
<name>A0AAW2HFK4_9NEOP</name>
<sequence length="588" mass="66690">MKCTENGKNGKFIVHGIQLKPKNVCKHLQFNEVVLINSESEVVHAFRVRGELVLELVVAKYWDSYGEITMDYSLHFHGIKPDSPSITMHASDGIHSIELSSGAKVDRILPVVTLKQHVLVVRPSDSTITALTSPRDIIPPSRYIYENVLTYNFHMNKGCEIIPYCPVLCDVLYESEYESQLWMLFDVNKQLLASGDAYPQKYVVKVEKGDYVLKLHVRHEKKDILDKLSDLPLLVSQKLANSVNMDVYGSQSDAMICGKKMSRALLPASGQMIPIYIGPLPSEKVSKLSTVGQYLTGNITYAKDELGKKVDTYPFKYVLGESCKKSKNSCKDTKEKTRFEEYTESVTESKIEWLGKLDPGKEASALYEELKTSNPENLAVHTAMLQCLEPAELDKGYMLPFICNTPDKEREEIIEKCKSIISVADVVINSVDRDQLLAYSGMINDMGSDASNVKTQMEKQKTALIDAYCRKGCALCRLHYLENSVNDTGDTVERKESSLEGINNVWKELLKFSDPNDTKVIYFMMWHSAVLNHYGRLAKYLQKLNDEKLSMAVDNKLVEVYKTLNWKHCEQFLSSSMSVKYPTSYRLF</sequence>
<dbReference type="Pfam" id="PF21316">
    <property type="entry name" value="TPPII_GBD"/>
    <property type="match status" value="1"/>
</dbReference>